<evidence type="ECO:0000256" key="2">
    <source>
        <dbReference type="ARBA" id="ARBA00004141"/>
    </source>
</evidence>
<feature type="transmembrane region" description="Helical" evidence="10">
    <location>
        <begin position="57"/>
        <end position="80"/>
    </location>
</feature>
<evidence type="ECO:0000256" key="9">
    <source>
        <dbReference type="RuleBase" id="RU000688"/>
    </source>
</evidence>
<dbReference type="OMA" id="TCGSHIN"/>
<keyword evidence="12" id="KW-1185">Reference proteome</keyword>
<evidence type="ECO:0000259" key="11">
    <source>
        <dbReference type="PROSITE" id="PS50262"/>
    </source>
</evidence>
<comment type="similarity">
    <text evidence="9">Belongs to the G-protein coupled receptor 1 family.</text>
</comment>
<keyword evidence="3 9" id="KW-0812">Transmembrane</keyword>
<dbReference type="InterPro" id="IPR017452">
    <property type="entry name" value="GPCR_Rhodpsn_7TM"/>
</dbReference>
<evidence type="ECO:0000313" key="12">
    <source>
        <dbReference type="Proteomes" id="UP001652641"/>
    </source>
</evidence>
<evidence type="ECO:0000256" key="3">
    <source>
        <dbReference type="ARBA" id="ARBA00022692"/>
    </source>
</evidence>
<sequence>MEPRNNVTYFVLLGLTQDPKEQKVLFIMFLLFYILTVVGNLLIVVTVTVSKTLGSPMYFFLANLSLMDVIYSSCISPRLISEFFFQKSTISFQSCMTQLFIDHLFGGSEVFLLLVMAYDRYVAICKPLHYLVIMRQWVCVVLLVVSWVGGFLHSVIQVSTIYGLPFCGPNVIDHFFCDMYPLLKLVCTETYVAGLLVAANGGVICSIVFVLLLISYGVILHSLKNLSPEGRRKALQTCGSHITVVVFFFVPCIFMYARPAKTFPIDKSLTVFYTVITPMLNPLIYTLRNSEMINAMKKLWRRNVISSSQ</sequence>
<dbReference type="PRINTS" id="PR00237">
    <property type="entry name" value="GPCRRHODOPSN"/>
</dbReference>
<dbReference type="AlphaFoldDB" id="A0A3Q7RHI0"/>
<dbReference type="Pfam" id="PF13853">
    <property type="entry name" value="7tm_4"/>
    <property type="match status" value="1"/>
</dbReference>
<accession>A0A3Q7RHI0</accession>
<evidence type="ECO:0000256" key="10">
    <source>
        <dbReference type="RuleBase" id="RU363047"/>
    </source>
</evidence>
<reference key="1">
    <citation type="submission" date="2019-01" db="UniProtKB">
        <authorList>
            <consortium name="RefSeq"/>
        </authorList>
    </citation>
    <scope>IDENTIFICATION</scope>
</reference>
<name>A0A3Q7RHI0_VULVU</name>
<keyword evidence="7 9" id="KW-0675">Receptor</keyword>
<dbReference type="PANTHER" id="PTHR48002">
    <property type="entry name" value="OLFACTORY RECEPTOR"/>
    <property type="match status" value="1"/>
</dbReference>
<gene>
    <name evidence="13" type="primary">LOC112912206</name>
</gene>
<feature type="transmembrane region" description="Helical" evidence="10">
    <location>
        <begin position="100"/>
        <end position="118"/>
    </location>
</feature>
<comment type="function">
    <text evidence="1">Putative odorant or sperm cell receptor.</text>
</comment>
<evidence type="ECO:0000256" key="6">
    <source>
        <dbReference type="ARBA" id="ARBA00023136"/>
    </source>
</evidence>
<protein>
    <recommendedName>
        <fullName evidence="10">Olfactory receptor</fullName>
    </recommendedName>
</protein>
<feature type="transmembrane region" description="Helical" evidence="10">
    <location>
        <begin position="269"/>
        <end position="287"/>
    </location>
</feature>
<dbReference type="GeneID" id="112912206"/>
<evidence type="ECO:0000256" key="5">
    <source>
        <dbReference type="ARBA" id="ARBA00023040"/>
    </source>
</evidence>
<dbReference type="KEGG" id="vvp:112912206"/>
<dbReference type="GO" id="GO:0004930">
    <property type="term" value="F:G protein-coupled receptor activity"/>
    <property type="evidence" value="ECO:0007669"/>
    <property type="project" value="UniProtKB-KW"/>
</dbReference>
<feature type="transmembrane region" description="Helical" evidence="10">
    <location>
        <begin position="130"/>
        <end position="156"/>
    </location>
</feature>
<keyword evidence="5 9" id="KW-0297">G-protein coupled receptor</keyword>
<feature type="transmembrane region" description="Helical" evidence="10">
    <location>
        <begin position="24"/>
        <end position="45"/>
    </location>
</feature>
<dbReference type="InterPro" id="IPR050427">
    <property type="entry name" value="Olfactory_Receptors"/>
</dbReference>
<feature type="domain" description="G-protein coupled receptors family 1 profile" evidence="11">
    <location>
        <begin position="39"/>
        <end position="285"/>
    </location>
</feature>
<dbReference type="GO" id="GO:0004984">
    <property type="term" value="F:olfactory receptor activity"/>
    <property type="evidence" value="ECO:0007669"/>
    <property type="project" value="InterPro"/>
</dbReference>
<evidence type="ECO:0000313" key="13">
    <source>
        <dbReference type="RefSeq" id="XP_025844728.2"/>
    </source>
</evidence>
<keyword evidence="10" id="KW-0552">Olfaction</keyword>
<feature type="transmembrane region" description="Helical" evidence="10">
    <location>
        <begin position="191"/>
        <end position="214"/>
    </location>
</feature>
<dbReference type="PROSITE" id="PS00237">
    <property type="entry name" value="G_PROTEIN_RECEP_F1_1"/>
    <property type="match status" value="1"/>
</dbReference>
<organism evidence="12 13">
    <name type="scientific">Vulpes vulpes</name>
    <name type="common">Red fox</name>
    <dbReference type="NCBI Taxonomy" id="9627"/>
    <lineage>
        <taxon>Eukaryota</taxon>
        <taxon>Metazoa</taxon>
        <taxon>Chordata</taxon>
        <taxon>Craniata</taxon>
        <taxon>Vertebrata</taxon>
        <taxon>Euteleostomi</taxon>
        <taxon>Mammalia</taxon>
        <taxon>Eutheria</taxon>
        <taxon>Laurasiatheria</taxon>
        <taxon>Carnivora</taxon>
        <taxon>Caniformia</taxon>
        <taxon>Canidae</taxon>
        <taxon>Vulpes</taxon>
    </lineage>
</organism>
<evidence type="ECO:0000256" key="8">
    <source>
        <dbReference type="ARBA" id="ARBA00023224"/>
    </source>
</evidence>
<dbReference type="InterPro" id="IPR000725">
    <property type="entry name" value="Olfact_rcpt"/>
</dbReference>
<keyword evidence="6 10" id="KW-0472">Membrane</keyword>
<dbReference type="PRINTS" id="PR00245">
    <property type="entry name" value="OLFACTORYR"/>
</dbReference>
<dbReference type="CDD" id="cd15939">
    <property type="entry name" value="7tmA_OR4A-like"/>
    <property type="match status" value="1"/>
</dbReference>
<dbReference type="SUPFAM" id="SSF81321">
    <property type="entry name" value="Family A G protein-coupled receptor-like"/>
    <property type="match status" value="1"/>
</dbReference>
<reference evidence="13" key="2">
    <citation type="submission" date="2025-08" db="UniProtKB">
        <authorList>
            <consortium name="RefSeq"/>
        </authorList>
    </citation>
    <scope>IDENTIFICATION</scope>
    <source>
        <tissue evidence="13">Cell line</tissue>
    </source>
</reference>
<dbReference type="Gene3D" id="1.20.1070.10">
    <property type="entry name" value="Rhodopsin 7-helix transmembrane proteins"/>
    <property type="match status" value="1"/>
</dbReference>
<dbReference type="Proteomes" id="UP001652641">
    <property type="component" value="Chromosome 5"/>
</dbReference>
<dbReference type="PROSITE" id="PS50262">
    <property type="entry name" value="G_PROTEIN_RECEP_F1_2"/>
    <property type="match status" value="1"/>
</dbReference>
<comment type="subcellular location">
    <subcellularLocation>
        <location evidence="10">Cell membrane</location>
        <topology evidence="10">Multi-pass membrane protein</topology>
    </subcellularLocation>
    <subcellularLocation>
        <location evidence="2">Membrane</location>
        <topology evidence="2">Multi-pass membrane protein</topology>
    </subcellularLocation>
</comment>
<proteinExistence type="inferred from homology"/>
<evidence type="ECO:0000256" key="1">
    <source>
        <dbReference type="ARBA" id="ARBA00003929"/>
    </source>
</evidence>
<dbReference type="GO" id="GO:0005886">
    <property type="term" value="C:plasma membrane"/>
    <property type="evidence" value="ECO:0007669"/>
    <property type="project" value="UniProtKB-SubCell"/>
</dbReference>
<dbReference type="STRING" id="9627.ENSVVUP00000003322"/>
<keyword evidence="4 10" id="KW-1133">Transmembrane helix</keyword>
<keyword evidence="10" id="KW-1003">Cell membrane</keyword>
<keyword evidence="8 9" id="KW-0807">Transducer</keyword>
<evidence type="ECO:0000256" key="4">
    <source>
        <dbReference type="ARBA" id="ARBA00022989"/>
    </source>
</evidence>
<keyword evidence="10" id="KW-0716">Sensory transduction</keyword>
<feature type="transmembrane region" description="Helical" evidence="10">
    <location>
        <begin position="234"/>
        <end position="257"/>
    </location>
</feature>
<dbReference type="RefSeq" id="XP_025844728.2">
    <property type="nucleotide sequence ID" value="XM_025988943.2"/>
</dbReference>
<evidence type="ECO:0000256" key="7">
    <source>
        <dbReference type="ARBA" id="ARBA00023170"/>
    </source>
</evidence>
<dbReference type="InterPro" id="IPR000276">
    <property type="entry name" value="GPCR_Rhodpsn"/>
</dbReference>